<comment type="similarity">
    <text evidence="9">Belongs to the Tom70 family.</text>
</comment>
<feature type="region of interest" description="Disordered" evidence="11">
    <location>
        <begin position="49"/>
        <end position="88"/>
    </location>
</feature>
<comment type="subcellular location">
    <subcellularLocation>
        <location evidence="1">Mitochondrion outer membrane</location>
        <topology evidence="1">Single-pass membrane protein</topology>
    </subcellularLocation>
</comment>
<keyword evidence="2 12" id="KW-0812">Transmembrane</keyword>
<dbReference type="PANTHER" id="PTHR46208:SF1">
    <property type="entry name" value="MITOCHONDRIAL IMPORT RECEPTOR SUBUNIT TOM70"/>
    <property type="match status" value="1"/>
</dbReference>
<dbReference type="GO" id="GO:0045039">
    <property type="term" value="P:protein insertion into mitochondrial inner membrane"/>
    <property type="evidence" value="ECO:0007669"/>
    <property type="project" value="TreeGrafter"/>
</dbReference>
<evidence type="ECO:0000256" key="7">
    <source>
        <dbReference type="ARBA" id="ARBA00023128"/>
    </source>
</evidence>
<proteinExistence type="inferred from homology"/>
<dbReference type="GO" id="GO:0030943">
    <property type="term" value="F:mitochondrion targeting sequence binding"/>
    <property type="evidence" value="ECO:0007669"/>
    <property type="project" value="TreeGrafter"/>
</dbReference>
<keyword evidence="8 12" id="KW-0472">Membrane</keyword>
<evidence type="ECO:0000256" key="4">
    <source>
        <dbReference type="ARBA" id="ARBA00022787"/>
    </source>
</evidence>
<dbReference type="WBParaSite" id="maker-uti_cns_0005748-snap-gene-0.3-mRNA-1">
    <property type="protein sequence ID" value="maker-uti_cns_0005748-snap-gene-0.3-mRNA-1"/>
    <property type="gene ID" value="maker-uti_cns_0005748-snap-gene-0.3"/>
</dbReference>
<feature type="compositionally biased region" description="Basic and acidic residues" evidence="11">
    <location>
        <begin position="49"/>
        <end position="58"/>
    </location>
</feature>
<keyword evidence="3" id="KW-0677">Repeat</keyword>
<name>A0A1I8HFR7_9PLAT</name>
<evidence type="ECO:0000256" key="6">
    <source>
        <dbReference type="ARBA" id="ARBA00022989"/>
    </source>
</evidence>
<dbReference type="Gene3D" id="1.25.40.10">
    <property type="entry name" value="Tetratricopeptide repeat domain"/>
    <property type="match status" value="2"/>
</dbReference>
<keyword evidence="4" id="KW-1000">Mitochondrion outer membrane</keyword>
<evidence type="ECO:0000256" key="3">
    <source>
        <dbReference type="ARBA" id="ARBA00022737"/>
    </source>
</evidence>
<feature type="compositionally biased region" description="Low complexity" evidence="11">
    <location>
        <begin position="59"/>
        <end position="68"/>
    </location>
</feature>
<evidence type="ECO:0000256" key="2">
    <source>
        <dbReference type="ARBA" id="ARBA00022692"/>
    </source>
</evidence>
<evidence type="ECO:0000256" key="5">
    <source>
        <dbReference type="ARBA" id="ARBA00022803"/>
    </source>
</evidence>
<dbReference type="Pfam" id="PF13432">
    <property type="entry name" value="TPR_16"/>
    <property type="match status" value="1"/>
</dbReference>
<feature type="compositionally biased region" description="Low complexity" evidence="11">
    <location>
        <begin position="75"/>
        <end position="88"/>
    </location>
</feature>
<protein>
    <submittedName>
        <fullName evidence="14">TPR_REGION domain-containing protein</fullName>
    </submittedName>
</protein>
<evidence type="ECO:0000313" key="13">
    <source>
        <dbReference type="Proteomes" id="UP000095280"/>
    </source>
</evidence>
<feature type="region of interest" description="Disordered" evidence="11">
    <location>
        <begin position="283"/>
        <end position="327"/>
    </location>
</feature>
<evidence type="ECO:0000256" key="11">
    <source>
        <dbReference type="SAM" id="MobiDB-lite"/>
    </source>
</evidence>
<feature type="transmembrane region" description="Helical" evidence="12">
    <location>
        <begin position="20"/>
        <end position="40"/>
    </location>
</feature>
<organism evidence="13 14">
    <name type="scientific">Macrostomum lignano</name>
    <dbReference type="NCBI Taxonomy" id="282301"/>
    <lineage>
        <taxon>Eukaryota</taxon>
        <taxon>Metazoa</taxon>
        <taxon>Spiralia</taxon>
        <taxon>Lophotrochozoa</taxon>
        <taxon>Platyhelminthes</taxon>
        <taxon>Rhabditophora</taxon>
        <taxon>Macrostomorpha</taxon>
        <taxon>Macrostomida</taxon>
        <taxon>Macrostomidae</taxon>
        <taxon>Macrostomum</taxon>
    </lineage>
</organism>
<keyword evidence="5 10" id="KW-0802">TPR repeat</keyword>
<evidence type="ECO:0000313" key="14">
    <source>
        <dbReference type="WBParaSite" id="maker-uti_cns_0005748-snap-gene-0.3-mRNA-1"/>
    </source>
</evidence>
<dbReference type="GO" id="GO:0005741">
    <property type="term" value="C:mitochondrial outer membrane"/>
    <property type="evidence" value="ECO:0007669"/>
    <property type="project" value="UniProtKB-SubCell"/>
</dbReference>
<dbReference type="PROSITE" id="PS50005">
    <property type="entry name" value="TPR"/>
    <property type="match status" value="2"/>
</dbReference>
<keyword evidence="6 12" id="KW-1133">Transmembrane helix</keyword>
<reference evidence="14" key="1">
    <citation type="submission" date="2016-11" db="UniProtKB">
        <authorList>
            <consortium name="WormBaseParasite"/>
        </authorList>
    </citation>
    <scope>IDENTIFICATION</scope>
</reference>
<dbReference type="GO" id="GO:0008320">
    <property type="term" value="F:protein transmembrane transporter activity"/>
    <property type="evidence" value="ECO:0007669"/>
    <property type="project" value="TreeGrafter"/>
</dbReference>
<keyword evidence="13" id="KW-1185">Reference proteome</keyword>
<evidence type="ECO:0000256" key="10">
    <source>
        <dbReference type="PROSITE-ProRule" id="PRU00339"/>
    </source>
</evidence>
<dbReference type="InterPro" id="IPR011990">
    <property type="entry name" value="TPR-like_helical_dom_sf"/>
</dbReference>
<dbReference type="SMART" id="SM00028">
    <property type="entry name" value="TPR"/>
    <property type="match status" value="6"/>
</dbReference>
<dbReference type="AlphaFoldDB" id="A0A1I8HFR7"/>
<dbReference type="Pfam" id="PF14559">
    <property type="entry name" value="TPR_19"/>
    <property type="match status" value="1"/>
</dbReference>
<dbReference type="GO" id="GO:0030150">
    <property type="term" value="P:protein import into mitochondrial matrix"/>
    <property type="evidence" value="ECO:0007669"/>
    <property type="project" value="TreeGrafter"/>
</dbReference>
<feature type="compositionally biased region" description="Low complexity" evidence="11">
    <location>
        <begin position="287"/>
        <end position="321"/>
    </location>
</feature>
<evidence type="ECO:0000256" key="8">
    <source>
        <dbReference type="ARBA" id="ARBA00023136"/>
    </source>
</evidence>
<dbReference type="PANTHER" id="PTHR46208">
    <property type="entry name" value="MITOCHONDRIAL IMPORT RECEPTOR SUBUNIT TOM70"/>
    <property type="match status" value="1"/>
</dbReference>
<accession>A0A1I8HFR7</accession>
<dbReference type="SUPFAM" id="SSF48452">
    <property type="entry name" value="TPR-like"/>
    <property type="match status" value="1"/>
</dbReference>
<dbReference type="Pfam" id="PF13414">
    <property type="entry name" value="TPR_11"/>
    <property type="match status" value="1"/>
</dbReference>
<evidence type="ECO:0000256" key="9">
    <source>
        <dbReference type="ARBA" id="ARBA00038030"/>
    </source>
</evidence>
<sequence length="622" mass="68198">MDFRMGGGTASNSSKWDWKTIALVSVPVAGLGLGVAYYYFYHRRSQNAEKGEKKKSVEESTGQSSQEASPPPSQQQPQQQQQQPATPLEAALQVKERGNKYYRGGRYDKAIECYSEAIDLCPPDQSDTLSTFYQNRAAALESLGKWDDVERDCTSALEHSPRYTKALARRAKVRERLGELRGALVDITAVCILESFSNSDSLTRAEQVLKSRGRQLAKESASRIVPSLPSKAFLRSFFMSFSEDPVQREPIGSDPFSAALQALSDDKFDQLIGLCEEALKAPVHSNGSAQTPSSTASAEASQAAGESGDEPQPQEQQQEQQAAEKKSYLTPYRRDLCRLLLATLQLLSGQPLSAEPTLKSLANSNDVDRSVRANALIKLASLAMQAAMPGQTDVLTDSVLGHFDRALQLCPDHPDAHHHRGQMLLLTDRLDEALVHLTKACEGAPANPIPAVQRAYASHRTGSGANALDQLRRLTEKHRRCGEAHSLYAQALLETQQFDEAEKAFKRVTELEPDSGTAYVHQGLLRLQAHNDTEGGVALIQRALEVEPRCEFALETLATIEVQRGNLDAAIGLFDRAIALTKTEAELAHLWALREAADVQLQLARDMGLRMPSLAAGMHQAF</sequence>
<feature type="repeat" description="TPR" evidence="10">
    <location>
        <begin position="91"/>
        <end position="124"/>
    </location>
</feature>
<dbReference type="Proteomes" id="UP000095280">
    <property type="component" value="Unplaced"/>
</dbReference>
<keyword evidence="7" id="KW-0496">Mitochondrion</keyword>
<evidence type="ECO:0000256" key="1">
    <source>
        <dbReference type="ARBA" id="ARBA00004572"/>
    </source>
</evidence>
<evidence type="ECO:0000256" key="12">
    <source>
        <dbReference type="SAM" id="Phobius"/>
    </source>
</evidence>
<feature type="repeat" description="TPR" evidence="10">
    <location>
        <begin position="482"/>
        <end position="515"/>
    </location>
</feature>
<dbReference type="InterPro" id="IPR019734">
    <property type="entry name" value="TPR_rpt"/>
</dbReference>